<dbReference type="Pfam" id="PF01018">
    <property type="entry name" value="GTP1_OBG"/>
    <property type="match status" value="1"/>
</dbReference>
<reference evidence="13" key="2">
    <citation type="submission" date="2021-04" db="EMBL/GenBank/DDBJ databases">
        <authorList>
            <person name="Gilroy R."/>
        </authorList>
    </citation>
    <scope>NUCLEOTIDE SEQUENCE</scope>
    <source>
        <strain evidence="13">A5-1222</strain>
    </source>
</reference>
<dbReference type="PIRSF" id="PIRSF002401">
    <property type="entry name" value="GTP_bd_Obg/CgtA"/>
    <property type="match status" value="1"/>
</dbReference>
<sequence length="430" mass="48060">MPFVDKCRLLIKAGDGGDGIVSWRREAHVPLGGPAGGNGGNGGNIYFIGDHNETSLETLNYYKKIIAKNGENGGIKNMYGANAEDLIVKVPLGTVVINDDTNKIIADITLENQKYLIASGGLGGHGNAHFKSGFNKAPTLYEKGELGETFNARLELKELADVGLIGLPNAGKSTLISKLTNATPKIANYQFTTLVPILGSFDYNDQKIIIADIPGLIEDASEGVGLGHEFLKHIERCKILLHVVSLSLDDNEDIIASVNTIFNELKKYNLDLIKKKIIIIANKLDLEIENYQLNKLREMFSNYEIIPISCTTGEGIEKLKEIIYNEYLKIKLTQESVIDNTIIKEFTRHKNKDEELSKSIEIVKINDHTYDIKCEYLKYWSHRIPINTPDNLIRFNQKMKSTNLFNELREIGANIGDVIKIYGIELEYEE</sequence>
<evidence type="ECO:0000256" key="5">
    <source>
        <dbReference type="ARBA" id="ARBA00022741"/>
    </source>
</evidence>
<dbReference type="AlphaFoldDB" id="A0A9E2NXS3"/>
<evidence type="ECO:0000256" key="3">
    <source>
        <dbReference type="ARBA" id="ARBA00022490"/>
    </source>
</evidence>
<feature type="domain" description="Obg" evidence="12">
    <location>
        <begin position="1"/>
        <end position="159"/>
    </location>
</feature>
<proteinExistence type="inferred from homology"/>
<dbReference type="InterPro" id="IPR015349">
    <property type="entry name" value="OCT_dom"/>
</dbReference>
<feature type="binding site" evidence="9">
    <location>
        <begin position="282"/>
        <end position="285"/>
    </location>
    <ligand>
        <name>GTP</name>
        <dbReference type="ChEBI" id="CHEBI:37565"/>
    </ligand>
</feature>
<dbReference type="Pfam" id="PF09269">
    <property type="entry name" value="DUF1967"/>
    <property type="match status" value="1"/>
</dbReference>
<comment type="caution">
    <text evidence="13">The sequence shown here is derived from an EMBL/GenBank/DDBJ whole genome shotgun (WGS) entry which is preliminary data.</text>
</comment>
<comment type="subcellular location">
    <subcellularLocation>
        <location evidence="9">Cytoplasm</location>
    </subcellularLocation>
</comment>
<gene>
    <name evidence="13" type="primary">obgE</name>
    <name evidence="9" type="synonym">obg</name>
    <name evidence="13" type="ORF">H9897_01590</name>
</gene>
<dbReference type="FunFam" id="2.70.210.12:FF:000001">
    <property type="entry name" value="GTPase Obg"/>
    <property type="match status" value="1"/>
</dbReference>
<dbReference type="GO" id="GO:0003924">
    <property type="term" value="F:GTPase activity"/>
    <property type="evidence" value="ECO:0007669"/>
    <property type="project" value="UniProtKB-UniRule"/>
</dbReference>
<dbReference type="PROSITE" id="PS51883">
    <property type="entry name" value="OBG"/>
    <property type="match status" value="1"/>
</dbReference>
<organism evidence="13 14">
    <name type="scientific">Candidatus Ureaplasma intestinipullorum</name>
    <dbReference type="NCBI Taxonomy" id="2838770"/>
    <lineage>
        <taxon>Bacteria</taxon>
        <taxon>Bacillati</taxon>
        <taxon>Mycoplasmatota</taxon>
        <taxon>Mycoplasmoidales</taxon>
        <taxon>Mycoplasmoidaceae</taxon>
        <taxon>Ureaplasma</taxon>
    </lineage>
</organism>
<dbReference type="PROSITE" id="PS51710">
    <property type="entry name" value="G_OBG"/>
    <property type="match status" value="1"/>
</dbReference>
<evidence type="ECO:0000259" key="12">
    <source>
        <dbReference type="PROSITE" id="PS51883"/>
    </source>
</evidence>
<feature type="binding site" evidence="9">
    <location>
        <position position="193"/>
    </location>
    <ligand>
        <name>Mg(2+)</name>
        <dbReference type="ChEBI" id="CHEBI:18420"/>
    </ligand>
</feature>
<dbReference type="InterPro" id="IPR031167">
    <property type="entry name" value="G_OBG"/>
</dbReference>
<dbReference type="Gene3D" id="3.30.300.350">
    <property type="entry name" value="GTP-binding protein OBG, C-terminal domain"/>
    <property type="match status" value="1"/>
</dbReference>
<dbReference type="NCBIfam" id="NF008955">
    <property type="entry name" value="PRK12297.1"/>
    <property type="match status" value="1"/>
</dbReference>
<dbReference type="Gene3D" id="3.40.50.300">
    <property type="entry name" value="P-loop containing nucleotide triphosphate hydrolases"/>
    <property type="match status" value="1"/>
</dbReference>
<keyword evidence="3 9" id="KW-0963">Cytoplasm</keyword>
<dbReference type="InterPro" id="IPR027417">
    <property type="entry name" value="P-loop_NTPase"/>
</dbReference>
<dbReference type="NCBIfam" id="NF008956">
    <property type="entry name" value="PRK12299.1"/>
    <property type="match status" value="1"/>
</dbReference>
<dbReference type="Proteomes" id="UP000824247">
    <property type="component" value="Unassembled WGS sequence"/>
</dbReference>
<dbReference type="NCBIfam" id="TIGR00231">
    <property type="entry name" value="small_GTP"/>
    <property type="match status" value="1"/>
</dbReference>
<evidence type="ECO:0000256" key="4">
    <source>
        <dbReference type="ARBA" id="ARBA00022723"/>
    </source>
</evidence>
<dbReference type="GO" id="GO:0005737">
    <property type="term" value="C:cytoplasm"/>
    <property type="evidence" value="ECO:0007669"/>
    <property type="project" value="UniProtKB-SubCell"/>
</dbReference>
<dbReference type="PANTHER" id="PTHR11702">
    <property type="entry name" value="DEVELOPMENTALLY REGULATED GTP-BINDING PROTEIN-RELATED"/>
    <property type="match status" value="1"/>
</dbReference>
<dbReference type="PANTHER" id="PTHR11702:SF31">
    <property type="entry name" value="MITOCHONDRIAL RIBOSOME-ASSOCIATED GTPASE 2"/>
    <property type="match status" value="1"/>
</dbReference>
<evidence type="ECO:0000256" key="7">
    <source>
        <dbReference type="ARBA" id="ARBA00022842"/>
    </source>
</evidence>
<protein>
    <recommendedName>
        <fullName evidence="9">GTPase Obg</fullName>
        <ecNumber evidence="9">3.6.5.-</ecNumber>
    </recommendedName>
    <alternativeName>
        <fullName evidence="9">GTP-binding protein Obg</fullName>
    </alternativeName>
</protein>
<dbReference type="NCBIfam" id="TIGR03595">
    <property type="entry name" value="Obg_CgtA_exten"/>
    <property type="match status" value="1"/>
</dbReference>
<dbReference type="SUPFAM" id="SSF102741">
    <property type="entry name" value="Obg GTP-binding protein C-terminal domain"/>
    <property type="match status" value="1"/>
</dbReference>
<comment type="similarity">
    <text evidence="2 9">Belongs to the TRAFAC class OBG-HflX-like GTPase superfamily. OBG GTPase family.</text>
</comment>
<dbReference type="InterPro" id="IPR045086">
    <property type="entry name" value="OBG_GTPase"/>
</dbReference>
<feature type="domain" description="OBG-type G" evidence="10">
    <location>
        <begin position="160"/>
        <end position="328"/>
    </location>
</feature>
<keyword evidence="7 9" id="KW-0460">Magnesium</keyword>
<feature type="binding site" evidence="9">
    <location>
        <begin position="309"/>
        <end position="311"/>
    </location>
    <ligand>
        <name>GTP</name>
        <dbReference type="ChEBI" id="CHEBI:37565"/>
    </ligand>
</feature>
<dbReference type="GO" id="GO:0005525">
    <property type="term" value="F:GTP binding"/>
    <property type="evidence" value="ECO:0007669"/>
    <property type="project" value="UniProtKB-UniRule"/>
</dbReference>
<dbReference type="SUPFAM" id="SSF82051">
    <property type="entry name" value="Obg GTP-binding protein N-terminal domain"/>
    <property type="match status" value="1"/>
</dbReference>
<feature type="binding site" evidence="9">
    <location>
        <begin position="212"/>
        <end position="215"/>
    </location>
    <ligand>
        <name>GTP</name>
        <dbReference type="ChEBI" id="CHEBI:37565"/>
    </ligand>
</feature>
<feature type="binding site" evidence="9">
    <location>
        <begin position="191"/>
        <end position="195"/>
    </location>
    <ligand>
        <name>GTP</name>
        <dbReference type="ChEBI" id="CHEBI:37565"/>
    </ligand>
</feature>
<feature type="domain" description="OCT" evidence="11">
    <location>
        <begin position="352"/>
        <end position="430"/>
    </location>
</feature>
<evidence type="ECO:0000256" key="2">
    <source>
        <dbReference type="ARBA" id="ARBA00007699"/>
    </source>
</evidence>
<reference evidence="13" key="1">
    <citation type="journal article" date="2021" name="PeerJ">
        <title>Extensive microbial diversity within the chicken gut microbiome revealed by metagenomics and culture.</title>
        <authorList>
            <person name="Gilroy R."/>
            <person name="Ravi A."/>
            <person name="Getino M."/>
            <person name="Pursley I."/>
            <person name="Horton D.L."/>
            <person name="Alikhan N.F."/>
            <person name="Baker D."/>
            <person name="Gharbi K."/>
            <person name="Hall N."/>
            <person name="Watson M."/>
            <person name="Adriaenssens E.M."/>
            <person name="Foster-Nyarko E."/>
            <person name="Jarju S."/>
            <person name="Secka A."/>
            <person name="Antonio M."/>
            <person name="Oren A."/>
            <person name="Chaudhuri R.R."/>
            <person name="La Ragione R."/>
            <person name="Hildebrand F."/>
            <person name="Pallen M.J."/>
        </authorList>
    </citation>
    <scope>NUCLEOTIDE SEQUENCE</scope>
    <source>
        <strain evidence="13">A5-1222</strain>
    </source>
</reference>
<keyword evidence="4 9" id="KW-0479">Metal-binding</keyword>
<dbReference type="EMBL" id="JAHLFM010000023">
    <property type="protein sequence ID" value="MBU3830824.1"/>
    <property type="molecule type" value="Genomic_DNA"/>
</dbReference>
<dbReference type="Pfam" id="PF01926">
    <property type="entry name" value="MMR_HSR1"/>
    <property type="match status" value="1"/>
</dbReference>
<dbReference type="CDD" id="cd01898">
    <property type="entry name" value="Obg"/>
    <property type="match status" value="1"/>
</dbReference>
<dbReference type="Gene3D" id="2.70.210.12">
    <property type="entry name" value="GTP1/OBG domain"/>
    <property type="match status" value="1"/>
</dbReference>
<evidence type="ECO:0000256" key="1">
    <source>
        <dbReference type="ARBA" id="ARBA00001946"/>
    </source>
</evidence>
<dbReference type="InterPro" id="IPR005225">
    <property type="entry name" value="Small_GTP-bd"/>
</dbReference>
<dbReference type="InterPro" id="IPR014100">
    <property type="entry name" value="GTP-bd_Obg/CgtA"/>
</dbReference>
<evidence type="ECO:0000313" key="14">
    <source>
        <dbReference type="Proteomes" id="UP000824247"/>
    </source>
</evidence>
<keyword evidence="6 9" id="KW-0378">Hydrolase</keyword>
<dbReference type="InterPro" id="IPR036346">
    <property type="entry name" value="GTP-bd_prot_GTP1/OBG_C_sf"/>
</dbReference>
<feature type="binding site" evidence="9">
    <location>
        <position position="173"/>
    </location>
    <ligand>
        <name>Mg(2+)</name>
        <dbReference type="ChEBI" id="CHEBI:18420"/>
    </ligand>
</feature>
<evidence type="ECO:0000256" key="8">
    <source>
        <dbReference type="ARBA" id="ARBA00023134"/>
    </source>
</evidence>
<dbReference type="InterPro" id="IPR006073">
    <property type="entry name" value="GTP-bd"/>
</dbReference>
<comment type="cofactor">
    <cofactor evidence="1 9">
        <name>Mg(2+)</name>
        <dbReference type="ChEBI" id="CHEBI:18420"/>
    </cofactor>
</comment>
<evidence type="ECO:0000256" key="9">
    <source>
        <dbReference type="HAMAP-Rule" id="MF_01454"/>
    </source>
</evidence>
<accession>A0A9E2NXS3</accession>
<dbReference type="GO" id="GO:0042254">
    <property type="term" value="P:ribosome biogenesis"/>
    <property type="evidence" value="ECO:0007669"/>
    <property type="project" value="UniProtKB-UniRule"/>
</dbReference>
<dbReference type="InterPro" id="IPR006169">
    <property type="entry name" value="GTP1_OBG_dom"/>
</dbReference>
<dbReference type="PROSITE" id="PS51881">
    <property type="entry name" value="OCT"/>
    <property type="match status" value="1"/>
</dbReference>
<dbReference type="PRINTS" id="PR00326">
    <property type="entry name" value="GTP1OBG"/>
</dbReference>
<evidence type="ECO:0000259" key="11">
    <source>
        <dbReference type="PROSITE" id="PS51881"/>
    </source>
</evidence>
<dbReference type="InterPro" id="IPR036726">
    <property type="entry name" value="GTP1_OBG_dom_sf"/>
</dbReference>
<keyword evidence="8 9" id="KW-0342">GTP-binding</keyword>
<keyword evidence="5 9" id="KW-0547">Nucleotide-binding</keyword>
<dbReference type="NCBIfam" id="TIGR02729">
    <property type="entry name" value="Obg_CgtA"/>
    <property type="match status" value="1"/>
</dbReference>
<feature type="binding site" evidence="9">
    <location>
        <begin position="166"/>
        <end position="173"/>
    </location>
    <ligand>
        <name>GTP</name>
        <dbReference type="ChEBI" id="CHEBI:37565"/>
    </ligand>
</feature>
<name>A0A9E2NXS3_9BACT</name>
<dbReference type="SUPFAM" id="SSF52540">
    <property type="entry name" value="P-loop containing nucleoside triphosphate hydrolases"/>
    <property type="match status" value="1"/>
</dbReference>
<dbReference type="GO" id="GO:0000287">
    <property type="term" value="F:magnesium ion binding"/>
    <property type="evidence" value="ECO:0007669"/>
    <property type="project" value="InterPro"/>
</dbReference>
<comment type="subunit">
    <text evidence="9">Monomer.</text>
</comment>
<evidence type="ECO:0000259" key="10">
    <source>
        <dbReference type="PROSITE" id="PS51710"/>
    </source>
</evidence>
<comment type="function">
    <text evidence="9">An essential GTPase which binds GTP, GDP and possibly (p)ppGpp with moderate affinity, with high nucleotide exchange rates and a fairly low GTP hydrolysis rate. Plays a role in control of the cell cycle, stress response, ribosome biogenesis and in those bacteria that undergo differentiation, in morphogenesis control.</text>
</comment>
<evidence type="ECO:0000313" key="13">
    <source>
        <dbReference type="EMBL" id="MBU3830824.1"/>
    </source>
</evidence>
<dbReference type="EC" id="3.6.5.-" evidence="9"/>
<evidence type="ECO:0000256" key="6">
    <source>
        <dbReference type="ARBA" id="ARBA00022801"/>
    </source>
</evidence>
<dbReference type="HAMAP" id="MF_01454">
    <property type="entry name" value="GTPase_Obg"/>
    <property type="match status" value="1"/>
</dbReference>